<comment type="caution">
    <text evidence="2">The sequence shown here is derived from an EMBL/GenBank/DDBJ whole genome shotgun (WGS) entry which is preliminary data.</text>
</comment>
<protein>
    <submittedName>
        <fullName evidence="2">Uncharacterized protein</fullName>
    </submittedName>
</protein>
<organism evidence="2 3">
    <name type="scientific">Carnobacterium maltaromaticum</name>
    <name type="common">Carnobacterium piscicola</name>
    <dbReference type="NCBI Taxonomy" id="2751"/>
    <lineage>
        <taxon>Bacteria</taxon>
        <taxon>Bacillati</taxon>
        <taxon>Bacillota</taxon>
        <taxon>Bacilli</taxon>
        <taxon>Lactobacillales</taxon>
        <taxon>Carnobacteriaceae</taxon>
        <taxon>Carnobacterium</taxon>
    </lineage>
</organism>
<name>A0AAW9JSW5_CARML</name>
<proteinExistence type="predicted"/>
<evidence type="ECO:0000256" key="1">
    <source>
        <dbReference type="SAM" id="MobiDB-lite"/>
    </source>
</evidence>
<evidence type="ECO:0000313" key="3">
    <source>
        <dbReference type="Proteomes" id="UP001290462"/>
    </source>
</evidence>
<evidence type="ECO:0000313" key="2">
    <source>
        <dbReference type="EMBL" id="MDZ5759622.1"/>
    </source>
</evidence>
<dbReference type="GeneID" id="83607475"/>
<reference evidence="2" key="1">
    <citation type="submission" date="2023-08" db="EMBL/GenBank/DDBJ databases">
        <title>Genomic characterization of piscicolin 126 produced by Carnobacterium maltaromaticum CM22 strain isolated from salmon (Salmo salar).</title>
        <authorList>
            <person name="Gonzalez-Gragera E."/>
            <person name="Garcia-Lopez J.D."/>
            <person name="Teso-Perez C."/>
            <person name="Gimenez-Hernandez I."/>
            <person name="Peralta-Sanchez J.M."/>
            <person name="Valdivia E."/>
            <person name="Montalban-Lopez M."/>
            <person name="Martin-Platero A.M."/>
            <person name="Banos A."/>
            <person name="Martinez-Bueno M."/>
        </authorList>
    </citation>
    <scope>NUCLEOTIDE SEQUENCE</scope>
    <source>
        <strain evidence="2">CM22</strain>
    </source>
</reference>
<dbReference type="RefSeq" id="WP_010053258.1">
    <property type="nucleotide sequence ID" value="NZ_BJOJ01000082.1"/>
</dbReference>
<sequence>MNHKLVHFTQSSIICGFLFSGLFFTVSSEVTANNSDIVLIADNSTVKPVNPLNPAITVDPIEAPPKSTDAIEQIQPNKELENIHPTTRRKAKPIKKKPKEKKVASKKESALKITELTPYSFQTDAVLPPDPSSSGGNNAYHQTNTGQLLANLSGFILYGTKK</sequence>
<feature type="region of interest" description="Disordered" evidence="1">
    <location>
        <begin position="77"/>
        <end position="109"/>
    </location>
</feature>
<dbReference type="AlphaFoldDB" id="A0AAW9JSW5"/>
<accession>A0AAW9JSW5</accession>
<gene>
    <name evidence="2" type="ORF">RAK27_13240</name>
</gene>
<feature type="compositionally biased region" description="Basic residues" evidence="1">
    <location>
        <begin position="86"/>
        <end position="100"/>
    </location>
</feature>
<dbReference type="Proteomes" id="UP001290462">
    <property type="component" value="Unassembled WGS sequence"/>
</dbReference>
<dbReference type="EMBL" id="JAVBVO010000003">
    <property type="protein sequence ID" value="MDZ5759622.1"/>
    <property type="molecule type" value="Genomic_DNA"/>
</dbReference>